<dbReference type="AlphaFoldDB" id="A0A2L1UQW2"/>
<accession>A0A2L1UQW2</accession>
<keyword evidence="3" id="KW-1185">Reference proteome</keyword>
<dbReference type="InterPro" id="IPR012899">
    <property type="entry name" value="LTXXQ"/>
</dbReference>
<sequence length="135" mass="15136">MNKYAKVIITTSCLMFASASFATTTAPAPASQGEYLAQKLHLTDAQKQQIENLQQTTKNELSSINVDGVKKDLILNMIKSGKWDEQAAKQQLADIGNIQAQASYDRAQYIFKVSQVLTKEQKQQLQTMMKQQAMY</sequence>
<gene>
    <name evidence="2" type="ORF">BV494_10440</name>
</gene>
<dbReference type="RefSeq" id="WP_104922825.1">
    <property type="nucleotide sequence ID" value="NZ_CP019062.1"/>
</dbReference>
<dbReference type="GO" id="GO:0042597">
    <property type="term" value="C:periplasmic space"/>
    <property type="evidence" value="ECO:0007669"/>
    <property type="project" value="InterPro"/>
</dbReference>
<dbReference type="KEGG" id="rox:BV494_10440"/>
<keyword evidence="1" id="KW-0732">Signal</keyword>
<evidence type="ECO:0000313" key="3">
    <source>
        <dbReference type="Proteomes" id="UP000239197"/>
    </source>
</evidence>
<feature type="chain" id="PRO_5014636564" evidence="1">
    <location>
        <begin position="23"/>
        <end position="135"/>
    </location>
</feature>
<organism evidence="2 3">
    <name type="scientific">Rahnella sikkimica</name>
    <dbReference type="NCBI Taxonomy" id="1805933"/>
    <lineage>
        <taxon>Bacteria</taxon>
        <taxon>Pseudomonadati</taxon>
        <taxon>Pseudomonadota</taxon>
        <taxon>Gammaproteobacteria</taxon>
        <taxon>Enterobacterales</taxon>
        <taxon>Yersiniaceae</taxon>
        <taxon>Rahnella</taxon>
    </lineage>
</organism>
<name>A0A2L1UQW2_9GAMM</name>
<dbReference type="EMBL" id="CP019062">
    <property type="protein sequence ID" value="AVF35326.1"/>
    <property type="molecule type" value="Genomic_DNA"/>
</dbReference>
<dbReference type="Proteomes" id="UP000239197">
    <property type="component" value="Chromosome"/>
</dbReference>
<protein>
    <submittedName>
        <fullName evidence="2">Uncharacterized protein</fullName>
    </submittedName>
</protein>
<proteinExistence type="predicted"/>
<dbReference type="Pfam" id="PF07813">
    <property type="entry name" value="LTXXQ"/>
    <property type="match status" value="1"/>
</dbReference>
<evidence type="ECO:0000256" key="1">
    <source>
        <dbReference type="SAM" id="SignalP"/>
    </source>
</evidence>
<reference evidence="3" key="1">
    <citation type="submission" date="2017-01" db="EMBL/GenBank/DDBJ databases">
        <title>Genome sequence of Rouxiella sp. ERMR1:05.</title>
        <authorList>
            <person name="Kumar R."/>
            <person name="Singh D."/>
            <person name="Kumar S."/>
        </authorList>
    </citation>
    <scope>NUCLEOTIDE SEQUENCE [LARGE SCALE GENOMIC DNA]</scope>
    <source>
        <strain evidence="3">ERMR1:05</strain>
    </source>
</reference>
<dbReference type="Gene3D" id="1.20.120.1490">
    <property type="match status" value="1"/>
</dbReference>
<dbReference type="OrthoDB" id="6491232at2"/>
<evidence type="ECO:0000313" key="2">
    <source>
        <dbReference type="EMBL" id="AVF35326.1"/>
    </source>
</evidence>
<feature type="signal peptide" evidence="1">
    <location>
        <begin position="1"/>
        <end position="22"/>
    </location>
</feature>